<dbReference type="Gene3D" id="6.10.140.910">
    <property type="match status" value="1"/>
</dbReference>
<protein>
    <submittedName>
        <fullName evidence="2">Uncharacterized protein</fullName>
    </submittedName>
</protein>
<dbReference type="PANTHER" id="PTHR45615">
    <property type="entry name" value="MYOSIN HEAVY CHAIN, NON-MUSCLE"/>
    <property type="match status" value="1"/>
</dbReference>
<dbReference type="GeneID" id="94832811"/>
<feature type="coiled-coil region" evidence="1">
    <location>
        <begin position="19"/>
        <end position="138"/>
    </location>
</feature>
<dbReference type="OrthoDB" id="6108017at2759"/>
<organism evidence="2 3">
    <name type="scientific">Tritrichomonas foetus</name>
    <dbReference type="NCBI Taxonomy" id="1144522"/>
    <lineage>
        <taxon>Eukaryota</taxon>
        <taxon>Metamonada</taxon>
        <taxon>Parabasalia</taxon>
        <taxon>Tritrichomonadida</taxon>
        <taxon>Tritrichomonadidae</taxon>
        <taxon>Tritrichomonas</taxon>
    </lineage>
</organism>
<comment type="caution">
    <text evidence="2">The sequence shown here is derived from an EMBL/GenBank/DDBJ whole genome shotgun (WGS) entry which is preliminary data.</text>
</comment>
<dbReference type="PANTHER" id="PTHR45615:SF80">
    <property type="entry name" value="GRIP DOMAIN-CONTAINING PROTEIN"/>
    <property type="match status" value="1"/>
</dbReference>
<dbReference type="AlphaFoldDB" id="A0A1J4KU28"/>
<dbReference type="RefSeq" id="XP_068367778.1">
    <property type="nucleotide sequence ID" value="XM_068498107.1"/>
</dbReference>
<keyword evidence="1" id="KW-0175">Coiled coil</keyword>
<reference evidence="2" key="1">
    <citation type="submission" date="2016-10" db="EMBL/GenBank/DDBJ databases">
        <authorList>
            <person name="Benchimol M."/>
            <person name="Almeida L.G."/>
            <person name="Vasconcelos A.T."/>
            <person name="Perreira-Neves A."/>
            <person name="Rosa I.A."/>
            <person name="Tasca T."/>
            <person name="Bogo M.R."/>
            <person name="de Souza W."/>
        </authorList>
    </citation>
    <scope>NUCLEOTIDE SEQUENCE [LARGE SCALE GENOMIC DNA]</scope>
    <source>
        <strain evidence="2">K</strain>
    </source>
</reference>
<proteinExistence type="predicted"/>
<feature type="coiled-coil region" evidence="1">
    <location>
        <begin position="331"/>
        <end position="421"/>
    </location>
</feature>
<feature type="coiled-coil region" evidence="1">
    <location>
        <begin position="462"/>
        <end position="496"/>
    </location>
</feature>
<evidence type="ECO:0000256" key="1">
    <source>
        <dbReference type="SAM" id="Coils"/>
    </source>
</evidence>
<sequence>MIDEDSHSGDSESLLYMTNMTIREQNEHLLRENTALKAQFEDAIQITNKVNKITQKNAVLAKENVEIKSEKEELERRLQILMKTNADLTDTIESHKKQYTDRINAENETIQQETSKVAQNYKSQLDNAYGKITDLTKEIEELKVCQKVVNNQIQKLFEAAAFYFKMNFTTVDDFASFLKQIPDISQNKEEKITQSNQVQTQIQSNNPQINFEYEKKIKSLKKKIKARTNACKSAAEDIQELQNSHKKEVSQLKNQIDQIKLEKTETETRLNSTINDLRLKLSKLTNDLSNSTSRNELLKEKLRTKDTFVKHATFDPQLISTQPISSSKKDAKALHSQVEQQRIQIEQSNAEIQHLKEKVDDLKNKLSLADSRKSELQNELHRIESEYQQSQITITKHENELKSLKIVHDEAVSEIESLRKTLHGMPKSSSNKPNSQRQKMIDRESKIIAKKDEEITALHLEIKQGEIKLEEQRIKMNEMKNKISSLEEDLNKVNTNFNDYVVKVEGTYIPTAEELIPPTAFNFSKFEGPLVNEIMKIATNSSLQPSSKLEFCFRAIYKFYKNKIEKLEEDYDQSKNDIVEIKNKVNQFLIDTSIALTGKPISVEEFYNGTESENLLQAISENVSKLAFITRERDQLNSIFTHISSCFGSDDIISTVDSIKNELGTSRVTMQKLAKKCKTLQSENKVLIKKIKNNELNLKSEIDSLSNLNEELERKYKNQNESISKLTKENKRLHADLRNAQEESANSELKNTIDLTTIDEIDEMKSRYTKAINKYKQDIKELSKNIEVLTSNNHVYQNEINRYKQSNQNQQSIIDKLTFENNELKNQVMDHEKRSTAVYELEKTNMKQSYEETVEKLREQNEKGRKDVQKLVKNISARDEKIKEMSTNMRGLLNEKTKLSREITSLKEQLDREKLLSDASVKTQILSLESQYKEQLDEVRRKADTERQSMAAYAANAFRSIINSSSLDEKGYKVIIDRVKDQITKLNASDQAIRKMLNVLNSQTTQDAVAQLMYNSQQ</sequence>
<evidence type="ECO:0000313" key="2">
    <source>
        <dbReference type="EMBL" id="OHT14642.1"/>
    </source>
</evidence>
<gene>
    <name evidence="2" type="ORF">TRFO_14946</name>
</gene>
<dbReference type="EMBL" id="MLAK01000335">
    <property type="protein sequence ID" value="OHT14642.1"/>
    <property type="molecule type" value="Genomic_DNA"/>
</dbReference>
<keyword evidence="3" id="KW-1185">Reference proteome</keyword>
<feature type="coiled-coil region" evidence="1">
    <location>
        <begin position="557"/>
        <end position="584"/>
    </location>
</feature>
<dbReference type="VEuPathDB" id="TrichDB:TRFO_14946"/>
<name>A0A1J4KU28_9EUKA</name>
<evidence type="ECO:0000313" key="3">
    <source>
        <dbReference type="Proteomes" id="UP000179807"/>
    </source>
</evidence>
<feature type="coiled-coil region" evidence="1">
    <location>
        <begin position="670"/>
        <end position="949"/>
    </location>
</feature>
<accession>A0A1J4KU28</accession>
<feature type="coiled-coil region" evidence="1">
    <location>
        <begin position="235"/>
        <end position="301"/>
    </location>
</feature>
<dbReference type="Proteomes" id="UP000179807">
    <property type="component" value="Unassembled WGS sequence"/>
</dbReference>